<dbReference type="Proteomes" id="UP000308652">
    <property type="component" value="Unassembled WGS sequence"/>
</dbReference>
<evidence type="ECO:0000313" key="20">
    <source>
        <dbReference type="EMBL" id="TFK38764.1"/>
    </source>
</evidence>
<feature type="chain" id="PRO_5023029989" description="alpha-amylase" evidence="18">
    <location>
        <begin position="23"/>
        <end position="546"/>
    </location>
</feature>
<feature type="binding site" evidence="17">
    <location>
        <position position="143"/>
    </location>
    <ligand>
        <name>substrate</name>
    </ligand>
</feature>
<feature type="site" description="Transition state stabilizer" evidence="14">
    <location>
        <position position="329"/>
    </location>
</feature>
<evidence type="ECO:0000313" key="21">
    <source>
        <dbReference type="Proteomes" id="UP000308652"/>
    </source>
</evidence>
<evidence type="ECO:0000256" key="1">
    <source>
        <dbReference type="ARBA" id="ARBA00000548"/>
    </source>
</evidence>
<feature type="binding site" evidence="17">
    <location>
        <position position="265"/>
    </location>
    <ligand>
        <name>substrate</name>
    </ligand>
</feature>
<feature type="active site" description="Proton donor" evidence="13">
    <location>
        <position position="261"/>
    </location>
</feature>
<dbReference type="PANTHER" id="PTHR10357:SF215">
    <property type="entry name" value="ALPHA-AMYLASE 1"/>
    <property type="match status" value="1"/>
</dbReference>
<dbReference type="InterPro" id="IPR006047">
    <property type="entry name" value="GH13_cat_dom"/>
</dbReference>
<feature type="binding site" evidence="15">
    <location>
        <position position="142"/>
    </location>
    <ligand>
        <name>Ca(2+)</name>
        <dbReference type="ChEBI" id="CHEBI:29108"/>
        <label>1</label>
    </ligand>
</feature>
<keyword evidence="5 15" id="KW-0479">Metal-binding</keyword>
<protein>
    <recommendedName>
        <fullName evidence="4">alpha-amylase</fullName>
        <ecNumber evidence="4">3.2.1.1</ecNumber>
    </recommendedName>
</protein>
<dbReference type="PANTHER" id="PTHR10357">
    <property type="entry name" value="ALPHA-AMYLASE FAMILY MEMBER"/>
    <property type="match status" value="1"/>
</dbReference>
<dbReference type="Pfam" id="PF09260">
    <property type="entry name" value="A_amylase_dom_C"/>
    <property type="match status" value="1"/>
</dbReference>
<dbReference type="InterPro" id="IPR013777">
    <property type="entry name" value="A-amylase-like"/>
</dbReference>
<feature type="disulfide bond" evidence="16">
    <location>
        <begin position="51"/>
        <end position="59"/>
    </location>
</feature>
<evidence type="ECO:0000256" key="11">
    <source>
        <dbReference type="ARBA" id="ARBA00023277"/>
    </source>
</evidence>
<feature type="binding site" evidence="15">
    <location>
        <position position="261"/>
    </location>
    <ligand>
        <name>Ca(2+)</name>
        <dbReference type="ChEBI" id="CHEBI:29108"/>
        <label>2</label>
    </ligand>
</feature>
<proteinExistence type="inferred from homology"/>
<comment type="cofactor">
    <cofactor evidence="2">
        <name>Ca(2+)</name>
        <dbReference type="ChEBI" id="CHEBI:29108"/>
    </cofactor>
</comment>
<feature type="signal peptide" evidence="18">
    <location>
        <begin position="1"/>
        <end position="22"/>
    </location>
</feature>
<feature type="binding site" evidence="17">
    <location>
        <position position="376"/>
    </location>
    <ligand>
        <name>substrate</name>
    </ligand>
</feature>
<dbReference type="STRING" id="68775.A0A5C3M064"/>
<feature type="binding site" evidence="17">
    <location>
        <position position="329"/>
    </location>
    <ligand>
        <name>substrate</name>
    </ligand>
</feature>
<evidence type="ECO:0000256" key="6">
    <source>
        <dbReference type="ARBA" id="ARBA00022729"/>
    </source>
</evidence>
<dbReference type="InterPro" id="IPR015340">
    <property type="entry name" value="A_amylase_C_dom"/>
</dbReference>
<dbReference type="CDD" id="cd11319">
    <property type="entry name" value="AmyAc_euk_AmyA"/>
    <property type="match status" value="1"/>
</dbReference>
<dbReference type="EC" id="3.2.1.1" evidence="4"/>
<feature type="domain" description="Glycosyl hydrolase family 13 catalytic" evidence="19">
    <location>
        <begin position="35"/>
        <end position="401"/>
    </location>
</feature>
<feature type="binding site" evidence="17">
    <location>
        <position position="104"/>
    </location>
    <ligand>
        <name>substrate</name>
    </ligand>
</feature>
<dbReference type="FunFam" id="3.20.20.80:FF:000120">
    <property type="entry name" value="Alpha-amylase A"/>
    <property type="match status" value="1"/>
</dbReference>
<dbReference type="SUPFAM" id="SSF51011">
    <property type="entry name" value="Glycosyl hydrolase domain"/>
    <property type="match status" value="1"/>
</dbReference>
<feature type="binding site" evidence="15">
    <location>
        <position position="206"/>
    </location>
    <ligand>
        <name>Ca(2+)</name>
        <dbReference type="ChEBI" id="CHEBI:29108"/>
        <label>1</label>
    </ligand>
</feature>
<keyword evidence="6 18" id="KW-0732">Signal</keyword>
<dbReference type="Gene3D" id="2.60.40.1180">
    <property type="entry name" value="Golgi alpha-mannosidase II"/>
    <property type="match status" value="1"/>
</dbReference>
<dbReference type="EMBL" id="ML213602">
    <property type="protein sequence ID" value="TFK38764.1"/>
    <property type="molecule type" value="Genomic_DNA"/>
</dbReference>
<evidence type="ECO:0000256" key="3">
    <source>
        <dbReference type="ARBA" id="ARBA00008061"/>
    </source>
</evidence>
<keyword evidence="10" id="KW-0325">Glycoprotein</keyword>
<evidence type="ECO:0000256" key="13">
    <source>
        <dbReference type="PIRSR" id="PIRSR001024-1"/>
    </source>
</evidence>
<keyword evidence="7 20" id="KW-0378">Hydrolase</keyword>
<evidence type="ECO:0000256" key="7">
    <source>
        <dbReference type="ARBA" id="ARBA00022801"/>
    </source>
</evidence>
<evidence type="ECO:0000256" key="18">
    <source>
        <dbReference type="SAM" id="SignalP"/>
    </source>
</evidence>
<evidence type="ECO:0000259" key="19">
    <source>
        <dbReference type="SMART" id="SM00642"/>
    </source>
</evidence>
<keyword evidence="21" id="KW-1185">Reference proteome</keyword>
<dbReference type="GO" id="GO:0016052">
    <property type="term" value="P:carbohydrate catabolic process"/>
    <property type="evidence" value="ECO:0007669"/>
    <property type="project" value="InterPro"/>
</dbReference>
<dbReference type="GO" id="GO:0005509">
    <property type="term" value="F:calcium ion binding"/>
    <property type="evidence" value="ECO:0007669"/>
    <property type="project" value="InterPro"/>
</dbReference>
<gene>
    <name evidence="20" type="ORF">BDQ12DRAFT_683291</name>
</gene>
<evidence type="ECO:0000256" key="14">
    <source>
        <dbReference type="PIRSR" id="PIRSR001024-2"/>
    </source>
</evidence>
<dbReference type="Pfam" id="PF00128">
    <property type="entry name" value="Alpha-amylase"/>
    <property type="match status" value="1"/>
</dbReference>
<dbReference type="SUPFAM" id="SSF51445">
    <property type="entry name" value="(Trans)glycosidases"/>
    <property type="match status" value="1"/>
</dbReference>
<evidence type="ECO:0000256" key="9">
    <source>
        <dbReference type="ARBA" id="ARBA00023157"/>
    </source>
</evidence>
<dbReference type="SMART" id="SM00642">
    <property type="entry name" value="Aamy"/>
    <property type="match status" value="1"/>
</dbReference>
<feature type="binding site" evidence="15">
    <location>
        <position position="237"/>
    </location>
    <ligand>
        <name>Ca(2+)</name>
        <dbReference type="ChEBI" id="CHEBI:29108"/>
        <label>2</label>
    </ligand>
</feature>
<evidence type="ECO:0000256" key="4">
    <source>
        <dbReference type="ARBA" id="ARBA00012595"/>
    </source>
</evidence>
<evidence type="ECO:0000256" key="17">
    <source>
        <dbReference type="PIRSR" id="PIRSR001024-5"/>
    </source>
</evidence>
<dbReference type="PIRSF" id="PIRSF001024">
    <property type="entry name" value="Alph-amyl_fung"/>
    <property type="match status" value="1"/>
</dbReference>
<organism evidence="20 21">
    <name type="scientific">Crucibulum laeve</name>
    <dbReference type="NCBI Taxonomy" id="68775"/>
    <lineage>
        <taxon>Eukaryota</taxon>
        <taxon>Fungi</taxon>
        <taxon>Dikarya</taxon>
        <taxon>Basidiomycota</taxon>
        <taxon>Agaricomycotina</taxon>
        <taxon>Agaricomycetes</taxon>
        <taxon>Agaricomycetidae</taxon>
        <taxon>Agaricales</taxon>
        <taxon>Agaricineae</taxon>
        <taxon>Nidulariaceae</taxon>
        <taxon>Crucibulum</taxon>
    </lineage>
</organism>
<name>A0A5C3M064_9AGAR</name>
<feature type="binding site" evidence="15">
    <location>
        <position position="241"/>
    </location>
    <ligand>
        <name>Ca(2+)</name>
        <dbReference type="ChEBI" id="CHEBI:29108"/>
        <label>1</label>
    </ligand>
</feature>
<evidence type="ECO:0000256" key="15">
    <source>
        <dbReference type="PIRSR" id="PIRSR001024-3"/>
    </source>
</evidence>
<dbReference type="InterPro" id="IPR017853">
    <property type="entry name" value="GH"/>
</dbReference>
<accession>A0A5C3M064</accession>
<comment type="similarity">
    <text evidence="3">Belongs to the glycosyl hydrolase 13 family.</text>
</comment>
<keyword evidence="9 16" id="KW-1015">Disulfide bond</keyword>
<feature type="binding site" evidence="15">
    <location>
        <position position="193"/>
    </location>
    <ligand>
        <name>Ca(2+)</name>
        <dbReference type="ChEBI" id="CHEBI:29108"/>
        <label>1</label>
    </ligand>
</feature>
<keyword evidence="12" id="KW-0326">Glycosidase</keyword>
<feature type="disulfide bond" evidence="16">
    <location>
        <begin position="181"/>
        <end position="195"/>
    </location>
</feature>
<keyword evidence="8 15" id="KW-0106">Calcium</keyword>
<evidence type="ECO:0000256" key="10">
    <source>
        <dbReference type="ARBA" id="ARBA00023180"/>
    </source>
</evidence>
<evidence type="ECO:0000256" key="2">
    <source>
        <dbReference type="ARBA" id="ARBA00001913"/>
    </source>
</evidence>
<dbReference type="Gene3D" id="3.20.20.80">
    <property type="entry name" value="Glycosidases"/>
    <property type="match status" value="1"/>
</dbReference>
<dbReference type="AlphaFoldDB" id="A0A5C3M064"/>
<evidence type="ECO:0000256" key="8">
    <source>
        <dbReference type="ARBA" id="ARBA00022837"/>
    </source>
</evidence>
<feature type="binding site" evidence="17">
    <location>
        <position position="235"/>
    </location>
    <ligand>
        <name>substrate</name>
    </ligand>
</feature>
<dbReference type="GO" id="GO:0004556">
    <property type="term" value="F:alpha-amylase activity"/>
    <property type="evidence" value="ECO:0007669"/>
    <property type="project" value="UniProtKB-EC"/>
</dbReference>
<reference evidence="20 21" key="1">
    <citation type="journal article" date="2019" name="Nat. Ecol. Evol.">
        <title>Megaphylogeny resolves global patterns of mushroom evolution.</title>
        <authorList>
            <person name="Varga T."/>
            <person name="Krizsan K."/>
            <person name="Foldi C."/>
            <person name="Dima B."/>
            <person name="Sanchez-Garcia M."/>
            <person name="Sanchez-Ramirez S."/>
            <person name="Szollosi G.J."/>
            <person name="Szarkandi J.G."/>
            <person name="Papp V."/>
            <person name="Albert L."/>
            <person name="Andreopoulos W."/>
            <person name="Angelini C."/>
            <person name="Antonin V."/>
            <person name="Barry K.W."/>
            <person name="Bougher N.L."/>
            <person name="Buchanan P."/>
            <person name="Buyck B."/>
            <person name="Bense V."/>
            <person name="Catcheside P."/>
            <person name="Chovatia M."/>
            <person name="Cooper J."/>
            <person name="Damon W."/>
            <person name="Desjardin D."/>
            <person name="Finy P."/>
            <person name="Geml J."/>
            <person name="Haridas S."/>
            <person name="Hughes K."/>
            <person name="Justo A."/>
            <person name="Karasinski D."/>
            <person name="Kautmanova I."/>
            <person name="Kiss B."/>
            <person name="Kocsube S."/>
            <person name="Kotiranta H."/>
            <person name="LaButti K.M."/>
            <person name="Lechner B.E."/>
            <person name="Liimatainen K."/>
            <person name="Lipzen A."/>
            <person name="Lukacs Z."/>
            <person name="Mihaltcheva S."/>
            <person name="Morgado L.N."/>
            <person name="Niskanen T."/>
            <person name="Noordeloos M.E."/>
            <person name="Ohm R.A."/>
            <person name="Ortiz-Santana B."/>
            <person name="Ovrebo C."/>
            <person name="Racz N."/>
            <person name="Riley R."/>
            <person name="Savchenko A."/>
            <person name="Shiryaev A."/>
            <person name="Soop K."/>
            <person name="Spirin V."/>
            <person name="Szebenyi C."/>
            <person name="Tomsovsky M."/>
            <person name="Tulloss R.E."/>
            <person name="Uehling J."/>
            <person name="Grigoriev I.V."/>
            <person name="Vagvolgyi C."/>
            <person name="Papp T."/>
            <person name="Martin F.M."/>
            <person name="Miettinen O."/>
            <person name="Hibbett D.S."/>
            <person name="Nagy L.G."/>
        </authorList>
    </citation>
    <scope>NUCLEOTIDE SEQUENCE [LARGE SCALE GENOMIC DNA]</scope>
    <source>
        <strain evidence="20 21">CBS 166.37</strain>
    </source>
</reference>
<sequence>MFKSSFFSFVLLSSLVAPSVLAASADDWRGRSIYQVVTDRFARDDNQTPACNTTDRKYCGGTWKGITNRLDYIQNMGFDSVWISPIVGNVEGTTAYGEAYHGYWTSNINTLNSHFGTADDLKALSAALHSRKMYLMVDIVVNHFVALNSTSPTGTAETPASNLDFSTITPFNTVSSYHPFCFINDYNNQTDVEQCWLGDVNLPLADLNTEDTETVNTMNSWINKLVKDYDIDGLRIDTVKHVRKDFWPGFKQAAGVFATGEVLLGDPEYVAGYTKVIDSVLDYPNWYQLIEAFGTTSGNLSALTSMATQAQKAYGDSAFVAGSFLENHDQPRFQATTTDMALVKNAMAWPFVHDGIPIMYYGQEQGLTGKGDPDNREALWPSGYDTSKPLVAHVKSLNGARKAAVAANSAFLTTPAQFIPQTQISTFAFTKGPLAALFTNTGSSSSDKVTWTIPASTKLFKANEKAVDVLTCTSVDADGDGKVTVTAEGGNPKIMLPASAVTSVCPTVRAQGSSPSASNSAITILGGMEMRWIVVFGALLVGSTIF</sequence>
<evidence type="ECO:0000256" key="12">
    <source>
        <dbReference type="ARBA" id="ARBA00023295"/>
    </source>
</evidence>
<dbReference type="OrthoDB" id="204980at2759"/>
<comment type="catalytic activity">
    <reaction evidence="1">
        <text>Endohydrolysis of (1-&gt;4)-alpha-D-glucosidic linkages in polysaccharides containing three or more (1-&gt;4)-alpha-linked D-glucose units.</text>
        <dbReference type="EC" id="3.2.1.1"/>
    </reaction>
</comment>
<keyword evidence="11" id="KW-0119">Carbohydrate metabolism</keyword>
<dbReference type="InterPro" id="IPR013780">
    <property type="entry name" value="Glyco_hydro_b"/>
</dbReference>
<evidence type="ECO:0000256" key="5">
    <source>
        <dbReference type="ARBA" id="ARBA00022723"/>
    </source>
</evidence>
<feature type="active site" description="Nucleophile" evidence="13">
    <location>
        <position position="237"/>
    </location>
</feature>
<evidence type="ECO:0000256" key="16">
    <source>
        <dbReference type="PIRSR" id="PIRSR001024-4"/>
    </source>
</evidence>